<dbReference type="HAMAP" id="MF_01539">
    <property type="entry name" value="TmcAL"/>
    <property type="match status" value="1"/>
</dbReference>
<dbReference type="Pfam" id="PF05636">
    <property type="entry name" value="HIGH_NTase1"/>
    <property type="match status" value="1"/>
</dbReference>
<feature type="binding site" evidence="2">
    <location>
        <position position="159"/>
    </location>
    <ligand>
        <name>ATP</name>
        <dbReference type="ChEBI" id="CHEBI:30616"/>
    </ligand>
</feature>
<evidence type="ECO:0000313" key="4">
    <source>
        <dbReference type="Proteomes" id="UP000191240"/>
    </source>
</evidence>
<organism evidence="3 4">
    <name type="scientific">Anaerovibrio lipolyticus DSM 3074</name>
    <dbReference type="NCBI Taxonomy" id="1120997"/>
    <lineage>
        <taxon>Bacteria</taxon>
        <taxon>Bacillati</taxon>
        <taxon>Bacillota</taxon>
        <taxon>Negativicutes</taxon>
        <taxon>Selenomonadales</taxon>
        <taxon>Selenomonadaceae</taxon>
        <taxon>Anaerovibrio</taxon>
    </lineage>
</organism>
<keyword evidence="2" id="KW-0820">tRNA-binding</keyword>
<keyword evidence="2" id="KW-0436">Ligase</keyword>
<dbReference type="RefSeq" id="WP_080325906.1">
    <property type="nucleotide sequence ID" value="NZ_FQYW01000013.1"/>
</dbReference>
<evidence type="ECO:0000256" key="1">
    <source>
        <dbReference type="ARBA" id="ARBA00022694"/>
    </source>
</evidence>
<evidence type="ECO:0000256" key="2">
    <source>
        <dbReference type="HAMAP-Rule" id="MF_01539"/>
    </source>
</evidence>
<dbReference type="GO" id="GO:0000049">
    <property type="term" value="F:tRNA binding"/>
    <property type="evidence" value="ECO:0007669"/>
    <property type="project" value="UniProtKB-KW"/>
</dbReference>
<dbReference type="GO" id="GO:0005737">
    <property type="term" value="C:cytoplasm"/>
    <property type="evidence" value="ECO:0007669"/>
    <property type="project" value="UniProtKB-SubCell"/>
</dbReference>
<dbReference type="GO" id="GO:0005524">
    <property type="term" value="F:ATP binding"/>
    <property type="evidence" value="ECO:0007669"/>
    <property type="project" value="UniProtKB-KW"/>
</dbReference>
<comment type="catalytic activity">
    <reaction evidence="2">
        <text>cytidine(34) in elongator tRNA(Met) + acetate + ATP = N(4)-acetylcytidine(34) in elongator tRNA(Met) + AMP + diphosphate</text>
        <dbReference type="Rhea" id="RHEA:58144"/>
        <dbReference type="Rhea" id="RHEA-COMP:10693"/>
        <dbReference type="Rhea" id="RHEA-COMP:10694"/>
        <dbReference type="ChEBI" id="CHEBI:30089"/>
        <dbReference type="ChEBI" id="CHEBI:30616"/>
        <dbReference type="ChEBI" id="CHEBI:33019"/>
        <dbReference type="ChEBI" id="CHEBI:74900"/>
        <dbReference type="ChEBI" id="CHEBI:82748"/>
        <dbReference type="ChEBI" id="CHEBI:456215"/>
    </reaction>
</comment>
<protein>
    <recommendedName>
        <fullName evidence="2">tRNA(Met) cytidine acetate ligase</fullName>
        <ecNumber evidence="2">6.3.4.-</ecNumber>
    </recommendedName>
</protein>
<dbReference type="SUPFAM" id="SSF52374">
    <property type="entry name" value="Nucleotidylyl transferase"/>
    <property type="match status" value="1"/>
</dbReference>
<sequence length="408" mass="45530">MITGIIAEYNPFHNGHLYQINKIREKLGDDTNIIACTSGGISQRGELPILDKWQRAFLAVENGANLVLEIPAVFSCRSAQHFAFGGVSLLHQLGVVDKLAFSTEYPDINMLCKAASIDISAHKDKLQALLKQGASYAVATAQIIAELTDTDANVLKEPNTILAIEYLKALKALGSSIEAMPLKRIGTAHNDTEAVGGYASGTAIRQMVSQANNDKLSKVVPETTLRLLSQLTTNDVGSLEKLYPALQLKILHTPPEKLREIYSVNEGLEYKLTDAAFAPTLTEFINQLIGKRYQRSRINRLIHTILLDIKKELMDEADSTGVAYIRVLAFDNRGRNMIKKIKKTASIPVITKITQYINRRDFIGKNLPTPLHRQLCYDIQYNNLYQLCQNVPELNKDFTMSPIYIDRD</sequence>
<dbReference type="PANTHER" id="PTHR37825:SF1">
    <property type="entry name" value="TRNA(MET) CYTIDINE ACETATE LIGASE"/>
    <property type="match status" value="1"/>
</dbReference>
<dbReference type="OrthoDB" id="9769796at2"/>
<dbReference type="InterPro" id="IPR014729">
    <property type="entry name" value="Rossmann-like_a/b/a_fold"/>
</dbReference>
<dbReference type="Gene3D" id="3.40.50.620">
    <property type="entry name" value="HUPs"/>
    <property type="match status" value="1"/>
</dbReference>
<dbReference type="AlphaFoldDB" id="A0A1M6E1T5"/>
<accession>A0A1M6E1T5</accession>
<comment type="caution">
    <text evidence="2">Lacks conserved residue(s) required for the propagation of feature annotation.</text>
</comment>
<keyword evidence="2" id="KW-0963">Cytoplasm</keyword>
<dbReference type="EC" id="6.3.4.-" evidence="2"/>
<comment type="function">
    <text evidence="2">Catalyzes the formation of N(4)-acetylcytidine (ac(4)C) at the wobble position of elongator tRNA(Met), using acetate and ATP as substrates. First activates an acetate ion to form acetyladenylate (Ac-AMP) and then transfers the acetyl group to tRNA to form ac(4)C34.</text>
</comment>
<dbReference type="EMBL" id="FQYW01000013">
    <property type="protein sequence ID" value="SHI79343.1"/>
    <property type="molecule type" value="Genomic_DNA"/>
</dbReference>
<dbReference type="Proteomes" id="UP000191240">
    <property type="component" value="Unassembled WGS sequence"/>
</dbReference>
<keyword evidence="2" id="KW-0067">ATP-binding</keyword>
<comment type="subcellular location">
    <subcellularLocation>
        <location evidence="2">Cytoplasm</location>
    </subcellularLocation>
</comment>
<dbReference type="InterPro" id="IPR008513">
    <property type="entry name" value="tRNA(Met)_cyd_acetate_ligase"/>
</dbReference>
<dbReference type="PANTHER" id="PTHR37825">
    <property type="entry name" value="TRNA(MET) CYTIDINE ACETATE LIGASE"/>
    <property type="match status" value="1"/>
</dbReference>
<keyword evidence="1 2" id="KW-0819">tRNA processing</keyword>
<keyword evidence="3" id="KW-0808">Transferase</keyword>
<keyword evidence="2" id="KW-0547">Nucleotide-binding</keyword>
<reference evidence="3 4" key="1">
    <citation type="submission" date="2016-11" db="EMBL/GenBank/DDBJ databases">
        <authorList>
            <person name="Jaros S."/>
            <person name="Januszkiewicz K."/>
            <person name="Wedrychowicz H."/>
        </authorList>
    </citation>
    <scope>NUCLEOTIDE SEQUENCE [LARGE SCALE GENOMIC DNA]</scope>
    <source>
        <strain evidence="3 4">DSM 3074</strain>
    </source>
</reference>
<keyword evidence="2" id="KW-0694">RNA-binding</keyword>
<dbReference type="GO" id="GO:0016879">
    <property type="term" value="F:ligase activity, forming carbon-nitrogen bonds"/>
    <property type="evidence" value="ECO:0007669"/>
    <property type="project" value="UniProtKB-UniRule"/>
</dbReference>
<comment type="similarity">
    <text evidence="2">Belongs to the TmcAL family.</text>
</comment>
<feature type="binding site" evidence="2">
    <location>
        <begin position="184"/>
        <end position="185"/>
    </location>
    <ligand>
        <name>ATP</name>
        <dbReference type="ChEBI" id="CHEBI:30616"/>
    </ligand>
</feature>
<name>A0A1M6E1T5_9FIRM</name>
<evidence type="ECO:0000313" key="3">
    <source>
        <dbReference type="EMBL" id="SHI79343.1"/>
    </source>
</evidence>
<feature type="binding site" evidence="2">
    <location>
        <begin position="6"/>
        <end position="19"/>
    </location>
    <ligand>
        <name>ATP</name>
        <dbReference type="ChEBI" id="CHEBI:30616"/>
    </ligand>
</feature>
<dbReference type="GO" id="GO:0016740">
    <property type="term" value="F:transferase activity"/>
    <property type="evidence" value="ECO:0007669"/>
    <property type="project" value="UniProtKB-KW"/>
</dbReference>
<gene>
    <name evidence="2" type="primary">tmcAL</name>
    <name evidence="3" type="ORF">SAMN02745671_01715</name>
</gene>
<proteinExistence type="inferred from homology"/>
<dbReference type="GO" id="GO:0006400">
    <property type="term" value="P:tRNA modification"/>
    <property type="evidence" value="ECO:0007669"/>
    <property type="project" value="UniProtKB-UniRule"/>
</dbReference>